<keyword evidence="4 5" id="KW-0694">RNA-binding</keyword>
<dbReference type="InterPro" id="IPR023267">
    <property type="entry name" value="RCMT"/>
</dbReference>
<dbReference type="Pfam" id="PF01029">
    <property type="entry name" value="NusB"/>
    <property type="match status" value="1"/>
</dbReference>
<evidence type="ECO:0000256" key="2">
    <source>
        <dbReference type="ARBA" id="ARBA00022679"/>
    </source>
</evidence>
<keyword evidence="8" id="KW-1185">Reference proteome</keyword>
<dbReference type="Gene3D" id="1.10.940.10">
    <property type="entry name" value="NusB-like"/>
    <property type="match status" value="1"/>
</dbReference>
<keyword evidence="1 5" id="KW-0489">Methyltransferase</keyword>
<evidence type="ECO:0000259" key="6">
    <source>
        <dbReference type="PROSITE" id="PS51686"/>
    </source>
</evidence>
<keyword evidence="3 5" id="KW-0949">S-adenosyl-L-methionine</keyword>
<name>A0ABP3QJI5_9PROT</name>
<dbReference type="Gene3D" id="3.40.50.150">
    <property type="entry name" value="Vaccinia Virus protein VP39"/>
    <property type="match status" value="1"/>
</dbReference>
<feature type="binding site" evidence="5">
    <location>
        <begin position="242"/>
        <end position="248"/>
    </location>
    <ligand>
        <name>S-adenosyl-L-methionine</name>
        <dbReference type="ChEBI" id="CHEBI:59789"/>
    </ligand>
</feature>
<evidence type="ECO:0000256" key="1">
    <source>
        <dbReference type="ARBA" id="ARBA00022603"/>
    </source>
</evidence>
<evidence type="ECO:0000256" key="3">
    <source>
        <dbReference type="ARBA" id="ARBA00022691"/>
    </source>
</evidence>
<gene>
    <name evidence="7" type="ORF">GCM10008942_41410</name>
</gene>
<dbReference type="RefSeq" id="WP_166934798.1">
    <property type="nucleotide sequence ID" value="NZ_BAAADD010000014.1"/>
</dbReference>
<dbReference type="EMBL" id="BAAADD010000014">
    <property type="protein sequence ID" value="GAA0588139.1"/>
    <property type="molecule type" value="Genomic_DNA"/>
</dbReference>
<dbReference type="InterPro" id="IPR001678">
    <property type="entry name" value="MeTrfase_RsmB-F_NOP2_dom"/>
</dbReference>
<dbReference type="SUPFAM" id="SSF53335">
    <property type="entry name" value="S-adenosyl-L-methionine-dependent methyltransferases"/>
    <property type="match status" value="1"/>
</dbReference>
<evidence type="ECO:0000256" key="4">
    <source>
        <dbReference type="ARBA" id="ARBA00022884"/>
    </source>
</evidence>
<feature type="binding site" evidence="5">
    <location>
        <position position="289"/>
    </location>
    <ligand>
        <name>S-adenosyl-L-methionine</name>
        <dbReference type="ChEBI" id="CHEBI:59789"/>
    </ligand>
</feature>
<evidence type="ECO:0000313" key="7">
    <source>
        <dbReference type="EMBL" id="GAA0588139.1"/>
    </source>
</evidence>
<dbReference type="Pfam" id="PF01189">
    <property type="entry name" value="Methyltr_RsmB-F"/>
    <property type="match status" value="1"/>
</dbReference>
<protein>
    <submittedName>
        <fullName evidence="7">Transcription antitermination factor NusB</fullName>
    </submittedName>
</protein>
<proteinExistence type="inferred from homology"/>
<feature type="binding site" evidence="5">
    <location>
        <position position="263"/>
    </location>
    <ligand>
        <name>S-adenosyl-L-methionine</name>
        <dbReference type="ChEBI" id="CHEBI:59789"/>
    </ligand>
</feature>
<dbReference type="InterPro" id="IPR006027">
    <property type="entry name" value="NusB_RsmB_TIM44"/>
</dbReference>
<evidence type="ECO:0000256" key="5">
    <source>
        <dbReference type="PROSITE-ProRule" id="PRU01023"/>
    </source>
</evidence>
<accession>A0ABP3QJI5</accession>
<organism evidence="7 8">
    <name type="scientific">Rhizomicrobium electricum</name>
    <dbReference type="NCBI Taxonomy" id="480070"/>
    <lineage>
        <taxon>Bacteria</taxon>
        <taxon>Pseudomonadati</taxon>
        <taxon>Pseudomonadota</taxon>
        <taxon>Alphaproteobacteria</taxon>
        <taxon>Micropepsales</taxon>
        <taxon>Micropepsaceae</taxon>
        <taxon>Rhizomicrobium</taxon>
    </lineage>
</organism>
<feature type="domain" description="SAM-dependent MTase RsmB/NOP-type" evidence="6">
    <location>
        <begin position="138"/>
        <end position="426"/>
    </location>
</feature>
<dbReference type="PRINTS" id="PR02008">
    <property type="entry name" value="RCMTFAMILY"/>
</dbReference>
<dbReference type="Proteomes" id="UP001499951">
    <property type="component" value="Unassembled WGS sequence"/>
</dbReference>
<dbReference type="CDD" id="cd02440">
    <property type="entry name" value="AdoMet_MTases"/>
    <property type="match status" value="1"/>
</dbReference>
<reference evidence="8" key="1">
    <citation type="journal article" date="2019" name="Int. J. Syst. Evol. Microbiol.">
        <title>The Global Catalogue of Microorganisms (GCM) 10K type strain sequencing project: providing services to taxonomists for standard genome sequencing and annotation.</title>
        <authorList>
            <consortium name="The Broad Institute Genomics Platform"/>
            <consortium name="The Broad Institute Genome Sequencing Center for Infectious Disease"/>
            <person name="Wu L."/>
            <person name="Ma J."/>
        </authorList>
    </citation>
    <scope>NUCLEOTIDE SEQUENCE [LARGE SCALE GENOMIC DNA]</scope>
    <source>
        <strain evidence="8">JCM 15089</strain>
    </source>
</reference>
<feature type="binding site" evidence="5">
    <location>
        <position position="305"/>
    </location>
    <ligand>
        <name>S-adenosyl-L-methionine</name>
        <dbReference type="ChEBI" id="CHEBI:59789"/>
    </ligand>
</feature>
<dbReference type="PROSITE" id="PS51686">
    <property type="entry name" value="SAM_MT_RSMB_NOP"/>
    <property type="match status" value="1"/>
</dbReference>
<dbReference type="InterPro" id="IPR035926">
    <property type="entry name" value="NusB-like_sf"/>
</dbReference>
<sequence length="426" mass="45730">MGLSAGFEARAAALQVLSDVLRRRKPLDAALESTHALDPRDAGFARAIASETLRRLGQLEDLIRHFVPKPPARNRAGPVPEILLAGACELVFLDVPPHAAVDGANCLAKADQKAVHFKPLINAVLRRISREGKDVIAAQDAAALNVPDWLFSRWIDAYGEETARAIAEAHHGVPPLDLVAKGPVTVEGAAPLFGSVWRLKDPMRVDTLPGFAEGDWWVQDAAATLPAHLLGDVKGVRVIDLCAAPGGKTAELAAAGALVTAVEREPARMDQLRANLERLHLSAECVVDDAREWRPQEPAPFVLLDAPCTATGTIRRHPELPWIKSASDVTMQSQLAGELLDAAAEMTAPGGTLVFATCSLEREEGSEQIEAFLARNPDFSRAPLTDADVFGHSEFVDAAGDLRTLPCHLKDQGGMDGFYAARLKRA</sequence>
<keyword evidence="2 5" id="KW-0808">Transferase</keyword>
<comment type="similarity">
    <text evidence="5">Belongs to the class I-like SAM-binding methyltransferase superfamily. RsmB/NOP family.</text>
</comment>
<feature type="active site" description="Nucleophile" evidence="5">
    <location>
        <position position="358"/>
    </location>
</feature>
<dbReference type="SUPFAM" id="SSF48013">
    <property type="entry name" value="NusB-like"/>
    <property type="match status" value="1"/>
</dbReference>
<dbReference type="InterPro" id="IPR029063">
    <property type="entry name" value="SAM-dependent_MTases_sf"/>
</dbReference>
<comment type="caution">
    <text evidence="7">The sequence shown here is derived from an EMBL/GenBank/DDBJ whole genome shotgun (WGS) entry which is preliminary data.</text>
</comment>
<evidence type="ECO:0000313" key="8">
    <source>
        <dbReference type="Proteomes" id="UP001499951"/>
    </source>
</evidence>
<dbReference type="PANTHER" id="PTHR22807:SF61">
    <property type="entry name" value="NOL1_NOP2_SUN FAMILY PROTEIN _ ANTITERMINATION NUSB DOMAIN-CONTAINING PROTEIN"/>
    <property type="match status" value="1"/>
</dbReference>
<dbReference type="InterPro" id="IPR049560">
    <property type="entry name" value="MeTrfase_RsmB-F_NOP2_cat"/>
</dbReference>
<dbReference type="PANTHER" id="PTHR22807">
    <property type="entry name" value="NOP2 YEAST -RELATED NOL1/NOP2/FMU SUN DOMAIN-CONTAINING"/>
    <property type="match status" value="1"/>
</dbReference>